<dbReference type="AlphaFoldDB" id="A0AAN9ENJ9"/>
<name>A0AAN9ENJ9_CROPI</name>
<gene>
    <name evidence="2" type="ORF">RIF29_27147</name>
</gene>
<evidence type="ECO:0000313" key="3">
    <source>
        <dbReference type="Proteomes" id="UP001372338"/>
    </source>
</evidence>
<keyword evidence="1" id="KW-0472">Membrane</keyword>
<keyword evidence="1" id="KW-1133">Transmembrane helix</keyword>
<keyword evidence="1" id="KW-0812">Transmembrane</keyword>
<reference evidence="2 3" key="1">
    <citation type="submission" date="2024-01" db="EMBL/GenBank/DDBJ databases">
        <title>The genomes of 5 underutilized Papilionoideae crops provide insights into root nodulation and disease resistanc.</title>
        <authorList>
            <person name="Yuan L."/>
        </authorList>
    </citation>
    <scope>NUCLEOTIDE SEQUENCE [LARGE SCALE GENOMIC DNA]</scope>
    <source>
        <strain evidence="2">ZHUSHIDOU_FW_LH</strain>
        <tissue evidence="2">Leaf</tissue>
    </source>
</reference>
<dbReference type="Proteomes" id="UP001372338">
    <property type="component" value="Unassembled WGS sequence"/>
</dbReference>
<evidence type="ECO:0000256" key="1">
    <source>
        <dbReference type="SAM" id="Phobius"/>
    </source>
</evidence>
<evidence type="ECO:0000313" key="2">
    <source>
        <dbReference type="EMBL" id="KAK7260849.1"/>
    </source>
</evidence>
<feature type="transmembrane region" description="Helical" evidence="1">
    <location>
        <begin position="35"/>
        <end position="59"/>
    </location>
</feature>
<keyword evidence="3" id="KW-1185">Reference proteome</keyword>
<sequence>MHDVRGSISALGMKKALLIEAKPTSMISTTRRGLVFGYFLPTYPLFSSFALSFFCYFILLSRTKKKTKSESSAAAAASIELHKHFGHTTQ</sequence>
<accession>A0AAN9ENJ9</accession>
<comment type="caution">
    <text evidence="2">The sequence shown here is derived from an EMBL/GenBank/DDBJ whole genome shotgun (WGS) entry which is preliminary data.</text>
</comment>
<proteinExistence type="predicted"/>
<organism evidence="2 3">
    <name type="scientific">Crotalaria pallida</name>
    <name type="common">Smooth rattlebox</name>
    <name type="synonym">Crotalaria striata</name>
    <dbReference type="NCBI Taxonomy" id="3830"/>
    <lineage>
        <taxon>Eukaryota</taxon>
        <taxon>Viridiplantae</taxon>
        <taxon>Streptophyta</taxon>
        <taxon>Embryophyta</taxon>
        <taxon>Tracheophyta</taxon>
        <taxon>Spermatophyta</taxon>
        <taxon>Magnoliopsida</taxon>
        <taxon>eudicotyledons</taxon>
        <taxon>Gunneridae</taxon>
        <taxon>Pentapetalae</taxon>
        <taxon>rosids</taxon>
        <taxon>fabids</taxon>
        <taxon>Fabales</taxon>
        <taxon>Fabaceae</taxon>
        <taxon>Papilionoideae</taxon>
        <taxon>50 kb inversion clade</taxon>
        <taxon>genistoids sensu lato</taxon>
        <taxon>core genistoids</taxon>
        <taxon>Crotalarieae</taxon>
        <taxon>Crotalaria</taxon>
    </lineage>
</organism>
<evidence type="ECO:0008006" key="4">
    <source>
        <dbReference type="Google" id="ProtNLM"/>
    </source>
</evidence>
<dbReference type="EMBL" id="JAYWIO010000005">
    <property type="protein sequence ID" value="KAK7260849.1"/>
    <property type="molecule type" value="Genomic_DNA"/>
</dbReference>
<protein>
    <recommendedName>
        <fullName evidence="4">Transmembrane protein</fullName>
    </recommendedName>
</protein>